<proteinExistence type="predicted"/>
<protein>
    <recommendedName>
        <fullName evidence="1">DinB-like domain-containing protein</fullName>
    </recommendedName>
</protein>
<feature type="domain" description="DinB-like" evidence="1">
    <location>
        <begin position="8"/>
        <end position="145"/>
    </location>
</feature>
<dbReference type="Proteomes" id="UP001501725">
    <property type="component" value="Unassembled WGS sequence"/>
</dbReference>
<evidence type="ECO:0000313" key="3">
    <source>
        <dbReference type="Proteomes" id="UP001501725"/>
    </source>
</evidence>
<dbReference type="Gene3D" id="1.20.120.450">
    <property type="entry name" value="dinb family like domain"/>
    <property type="match status" value="1"/>
</dbReference>
<dbReference type="Pfam" id="PF12867">
    <property type="entry name" value="DinB_2"/>
    <property type="match status" value="1"/>
</dbReference>
<dbReference type="InterPro" id="IPR024775">
    <property type="entry name" value="DinB-like"/>
</dbReference>
<accession>A0ABP8GB98</accession>
<sequence length="148" mass="17388">MQDLFDPADARRLLDRLTRLDARQRPLWGRMSAAQMLLHCQDPFDVYFGERKSRQSFAGLLFGRLAKKRFFSPEPWPPNLPGAEGPRLPGEPSFENERARLATQIYRFSESSLLLHPPQHPFFGRLTAQEWSRFTYRHVDYHLRQFGA</sequence>
<gene>
    <name evidence="2" type="ORF">GCM10023184_06460</name>
</gene>
<organism evidence="2 3">
    <name type="scientific">Flaviaesturariibacter amylovorans</name>
    <dbReference type="NCBI Taxonomy" id="1084520"/>
    <lineage>
        <taxon>Bacteria</taxon>
        <taxon>Pseudomonadati</taxon>
        <taxon>Bacteroidota</taxon>
        <taxon>Chitinophagia</taxon>
        <taxon>Chitinophagales</taxon>
        <taxon>Chitinophagaceae</taxon>
        <taxon>Flaviaestuariibacter</taxon>
    </lineage>
</organism>
<keyword evidence="3" id="KW-1185">Reference proteome</keyword>
<evidence type="ECO:0000313" key="2">
    <source>
        <dbReference type="EMBL" id="GAA4320994.1"/>
    </source>
</evidence>
<dbReference type="EMBL" id="BAABGY010000002">
    <property type="protein sequence ID" value="GAA4320994.1"/>
    <property type="molecule type" value="Genomic_DNA"/>
</dbReference>
<comment type="caution">
    <text evidence="2">The sequence shown here is derived from an EMBL/GenBank/DDBJ whole genome shotgun (WGS) entry which is preliminary data.</text>
</comment>
<dbReference type="RefSeq" id="WP_345253330.1">
    <property type="nucleotide sequence ID" value="NZ_BAABGY010000002.1"/>
</dbReference>
<evidence type="ECO:0000259" key="1">
    <source>
        <dbReference type="Pfam" id="PF12867"/>
    </source>
</evidence>
<name>A0ABP8GB98_9BACT</name>
<dbReference type="InterPro" id="IPR034660">
    <property type="entry name" value="DinB/YfiT-like"/>
</dbReference>
<reference evidence="3" key="1">
    <citation type="journal article" date="2019" name="Int. J. Syst. Evol. Microbiol.">
        <title>The Global Catalogue of Microorganisms (GCM) 10K type strain sequencing project: providing services to taxonomists for standard genome sequencing and annotation.</title>
        <authorList>
            <consortium name="The Broad Institute Genomics Platform"/>
            <consortium name="The Broad Institute Genome Sequencing Center for Infectious Disease"/>
            <person name="Wu L."/>
            <person name="Ma J."/>
        </authorList>
    </citation>
    <scope>NUCLEOTIDE SEQUENCE [LARGE SCALE GENOMIC DNA]</scope>
    <source>
        <strain evidence="3">JCM 17919</strain>
    </source>
</reference>
<dbReference type="SUPFAM" id="SSF109854">
    <property type="entry name" value="DinB/YfiT-like putative metalloenzymes"/>
    <property type="match status" value="1"/>
</dbReference>